<comment type="subcellular location">
    <subcellularLocation>
        <location evidence="1">Cell envelope</location>
    </subcellularLocation>
</comment>
<dbReference type="PROSITE" id="PS51318">
    <property type="entry name" value="TAT"/>
    <property type="match status" value="1"/>
</dbReference>
<dbReference type="Proteomes" id="UP000317715">
    <property type="component" value="Unassembled WGS sequence"/>
</dbReference>
<dbReference type="PANTHER" id="PTHR43649:SF31">
    <property type="entry name" value="SN-GLYCEROL-3-PHOSPHATE-BINDING PERIPLASMIC PROTEIN UGPB"/>
    <property type="match status" value="1"/>
</dbReference>
<comment type="caution">
    <text evidence="5">The sequence shown here is derived from an EMBL/GenBank/DDBJ whole genome shotgun (WGS) entry which is preliminary data.</text>
</comment>
<dbReference type="InterPro" id="IPR050490">
    <property type="entry name" value="Bact_solute-bd_prot1"/>
</dbReference>
<dbReference type="InterPro" id="IPR006059">
    <property type="entry name" value="SBP"/>
</dbReference>
<keyword evidence="3" id="KW-0813">Transport</keyword>
<evidence type="ECO:0000256" key="4">
    <source>
        <dbReference type="ARBA" id="ARBA00022729"/>
    </source>
</evidence>
<organism evidence="5 6">
    <name type="scientific">Paenarthrobacter aurescens</name>
    <name type="common">Arthrobacter aurescens</name>
    <dbReference type="NCBI Taxonomy" id="43663"/>
    <lineage>
        <taxon>Bacteria</taxon>
        <taxon>Bacillati</taxon>
        <taxon>Actinomycetota</taxon>
        <taxon>Actinomycetes</taxon>
        <taxon>Micrococcales</taxon>
        <taxon>Micrococcaceae</taxon>
        <taxon>Paenarthrobacter</taxon>
    </lineage>
</organism>
<evidence type="ECO:0000256" key="3">
    <source>
        <dbReference type="ARBA" id="ARBA00022448"/>
    </source>
</evidence>
<proteinExistence type="inferred from homology"/>
<evidence type="ECO:0000313" key="6">
    <source>
        <dbReference type="Proteomes" id="UP000317715"/>
    </source>
</evidence>
<dbReference type="EMBL" id="BJMD01000013">
    <property type="protein sequence ID" value="GEB19571.1"/>
    <property type="molecule type" value="Genomic_DNA"/>
</dbReference>
<comment type="similarity">
    <text evidence="2">Belongs to the bacterial solute-binding protein 1 family.</text>
</comment>
<accession>A0A4Y3NKR2</accession>
<dbReference type="Gene3D" id="3.40.190.10">
    <property type="entry name" value="Periplasmic binding protein-like II"/>
    <property type="match status" value="2"/>
</dbReference>
<dbReference type="AlphaFoldDB" id="A0A4Y3NKR2"/>
<keyword evidence="6" id="KW-1185">Reference proteome</keyword>
<reference evidence="5 6" key="1">
    <citation type="submission" date="2019-06" db="EMBL/GenBank/DDBJ databases">
        <title>Whole genome shotgun sequence of Paenarthrobacter aurescens NBRC 12136.</title>
        <authorList>
            <person name="Hosoyama A."/>
            <person name="Uohara A."/>
            <person name="Ohji S."/>
            <person name="Ichikawa N."/>
        </authorList>
    </citation>
    <scope>NUCLEOTIDE SEQUENCE [LARGE SCALE GENOMIC DNA]</scope>
    <source>
        <strain evidence="5 6">NBRC 12136</strain>
    </source>
</reference>
<dbReference type="GeneID" id="97302808"/>
<keyword evidence="4" id="KW-0732">Signal</keyword>
<dbReference type="Pfam" id="PF01547">
    <property type="entry name" value="SBP_bac_1"/>
    <property type="match status" value="1"/>
</dbReference>
<sequence>MPGPSMPPFMTSRGKRAEAPLRGTGAINVNRRSFLGVLGGAVFLAAAPAALTACSPGASAPLATTSGGLAEAVAKLVPSYIPLDLVKPDIPSVKGSTPGFTTLPGTLVKSVKDTPGKGGTYTAMTPAWWAIPPSLPENSYYKAVNAELGTTINFQVNDGNSYADKIQTVLASPKDVPDWVVIPSWNLPPRFGQAAKGIFTDLSEFLAGDKVKKYPNLANIPTASWKLGCFEGGLYGLPYPGALISDAIFYRADLFEQLGVEPPKSADEYLKVAKQLTDPAKNRWGSEDVWNGAQIMHGVVPKWKQVDGKLQNKFETDEYRAALEWTAKLFADGSVHPDAVAGNAQQSKQRFESGASLMASDGVGGWHEALARVLPSNPDFKMLPMDYFAPDGGAPTLFRAQPAAIFSFIKKTEDPAKVEELLALANFIAAPFGTQENRLITSGVEGVHYTKDAQGIPKMTGKGSQEVTSTYAFLVAGPIVNSMVQYPGLVEAQSGWEARQAPHVTEDAFFGMQIEEPTKFASLGKPFNDLAKDIIRGRKSIKDLDSEVASWRSKGGDELRDFYAGFLA</sequence>
<dbReference type="PANTHER" id="PTHR43649">
    <property type="entry name" value="ARABINOSE-BINDING PROTEIN-RELATED"/>
    <property type="match status" value="1"/>
</dbReference>
<gene>
    <name evidence="5" type="ORF">AAU01_23260</name>
</gene>
<dbReference type="GO" id="GO:0030313">
    <property type="term" value="C:cell envelope"/>
    <property type="evidence" value="ECO:0007669"/>
    <property type="project" value="UniProtKB-SubCell"/>
</dbReference>
<evidence type="ECO:0000256" key="1">
    <source>
        <dbReference type="ARBA" id="ARBA00004196"/>
    </source>
</evidence>
<evidence type="ECO:0000313" key="5">
    <source>
        <dbReference type="EMBL" id="GEB19571.1"/>
    </source>
</evidence>
<dbReference type="InterPro" id="IPR006311">
    <property type="entry name" value="TAT_signal"/>
</dbReference>
<dbReference type="RefSeq" id="WP_246095794.1">
    <property type="nucleotide sequence ID" value="NZ_BAAAWK010000001.1"/>
</dbReference>
<name>A0A4Y3NKR2_PAEAU</name>
<evidence type="ECO:0000256" key="2">
    <source>
        <dbReference type="ARBA" id="ARBA00008520"/>
    </source>
</evidence>
<dbReference type="SUPFAM" id="SSF53850">
    <property type="entry name" value="Periplasmic binding protein-like II"/>
    <property type="match status" value="1"/>
</dbReference>
<protein>
    <submittedName>
        <fullName evidence="5">Sugar ABC transporter substrate-binding protein</fullName>
    </submittedName>
</protein>